<dbReference type="CDD" id="cd02933">
    <property type="entry name" value="OYE_like_FMN"/>
    <property type="match status" value="1"/>
</dbReference>
<evidence type="ECO:0000313" key="5">
    <source>
        <dbReference type="EMBL" id="CAD8069553.1"/>
    </source>
</evidence>
<dbReference type="OrthoDB" id="72788at2759"/>
<dbReference type="GO" id="GO:0016628">
    <property type="term" value="F:oxidoreductase activity, acting on the CH-CH group of donors, NAD or NADP as acceptor"/>
    <property type="evidence" value="ECO:0007669"/>
    <property type="project" value="UniProtKB-ARBA"/>
</dbReference>
<evidence type="ECO:0000256" key="1">
    <source>
        <dbReference type="ARBA" id="ARBA00001917"/>
    </source>
</evidence>
<accession>A0A8S1LVB9</accession>
<dbReference type="PANTHER" id="PTHR22893">
    <property type="entry name" value="NADH OXIDOREDUCTASE-RELATED"/>
    <property type="match status" value="1"/>
</dbReference>
<evidence type="ECO:0000259" key="4">
    <source>
        <dbReference type="Pfam" id="PF00724"/>
    </source>
</evidence>
<evidence type="ECO:0000313" key="6">
    <source>
        <dbReference type="Proteomes" id="UP000692954"/>
    </source>
</evidence>
<gene>
    <name evidence="5" type="ORF">PSON_ATCC_30995.1.T0250340</name>
</gene>
<dbReference type="InterPro" id="IPR001155">
    <property type="entry name" value="OxRdtase_FMN_N"/>
</dbReference>
<dbReference type="Proteomes" id="UP000692954">
    <property type="component" value="Unassembled WGS sequence"/>
</dbReference>
<reference evidence="5" key="1">
    <citation type="submission" date="2021-01" db="EMBL/GenBank/DDBJ databases">
        <authorList>
            <consortium name="Genoscope - CEA"/>
            <person name="William W."/>
        </authorList>
    </citation>
    <scope>NUCLEOTIDE SEQUENCE</scope>
</reference>
<protein>
    <recommendedName>
        <fullName evidence="4">NADH:flavin oxidoreductase/NADH oxidase N-terminal domain-containing protein</fullName>
    </recommendedName>
</protein>
<dbReference type="EMBL" id="CAJJDN010000025">
    <property type="protein sequence ID" value="CAD8069553.1"/>
    <property type="molecule type" value="Genomic_DNA"/>
</dbReference>
<evidence type="ECO:0000256" key="2">
    <source>
        <dbReference type="ARBA" id="ARBA00005979"/>
    </source>
</evidence>
<dbReference type="AlphaFoldDB" id="A0A8S1LVB9"/>
<dbReference type="Pfam" id="PF00724">
    <property type="entry name" value="Oxidored_FMN"/>
    <property type="match status" value="1"/>
</dbReference>
<comment type="caution">
    <text evidence="5">The sequence shown here is derived from an EMBL/GenBank/DDBJ whole genome shotgun (WGS) entry which is preliminary data.</text>
</comment>
<dbReference type="FunFam" id="3.20.20.70:FF:000059">
    <property type="entry name" value="N-ethylmaleimide reductase, FMN-linked"/>
    <property type="match status" value="1"/>
</dbReference>
<dbReference type="GO" id="GO:0010181">
    <property type="term" value="F:FMN binding"/>
    <property type="evidence" value="ECO:0007669"/>
    <property type="project" value="InterPro"/>
</dbReference>
<evidence type="ECO:0000256" key="3">
    <source>
        <dbReference type="ARBA" id="ARBA00023002"/>
    </source>
</evidence>
<comment type="similarity">
    <text evidence="2">Belongs to the NADH:flavin oxidoreductase/NADH oxidase family.</text>
</comment>
<keyword evidence="6" id="KW-1185">Reference proteome</keyword>
<feature type="domain" description="NADH:flavin oxidoreductase/NADH oxidase N-terminal" evidence="4">
    <location>
        <begin position="8"/>
        <end position="346"/>
    </location>
</feature>
<keyword evidence="3" id="KW-0560">Oxidoreductase</keyword>
<dbReference type="PANTHER" id="PTHR22893:SF91">
    <property type="entry name" value="NADPH DEHYDROGENASE 2-RELATED"/>
    <property type="match status" value="1"/>
</dbReference>
<organism evidence="5 6">
    <name type="scientific">Paramecium sonneborni</name>
    <dbReference type="NCBI Taxonomy" id="65129"/>
    <lineage>
        <taxon>Eukaryota</taxon>
        <taxon>Sar</taxon>
        <taxon>Alveolata</taxon>
        <taxon>Ciliophora</taxon>
        <taxon>Intramacronucleata</taxon>
        <taxon>Oligohymenophorea</taxon>
        <taxon>Peniculida</taxon>
        <taxon>Parameciidae</taxon>
        <taxon>Paramecium</taxon>
    </lineage>
</organism>
<name>A0A8S1LVB9_9CILI</name>
<comment type="cofactor">
    <cofactor evidence="1">
        <name>FMN</name>
        <dbReference type="ChEBI" id="CHEBI:58210"/>
    </cofactor>
</comment>
<proteinExistence type="inferred from homology"/>
<sequence>MKTYQNILFKPLKMGDIELPNRICMAALTRQRCETKDLVPNDMMIEYYGLRAEAGFILTECVPISQRSLAFPGLSGMFTKEQIQGWKKIVNNIHSKGGRIFAQIWHAGRASLSTLQDGLEIWGPSPIKIRGIHRGGMKAYEIPHEMTIEEIQEVIKQFRWAAENCKEAGFDGVELHGANGQMIDQFLRDSSNKRTDEYGGSVENRSKLCLQVIDEFINVFGKGRVGIKISPIGRSGDQCDSDPLKLYTYLIQELEKKKIAFIEVRNDNDAENQFDYGYPSSKDQIPDLFEVFRPLFSGVLIANNQYTPSTAIEGIEKGRFDAVTFGRLFISNPDLVERIRQGYELNTNWDVHTFYTKGIKGYLDYPLYSQQQK</sequence>
<dbReference type="GO" id="GO:0005829">
    <property type="term" value="C:cytosol"/>
    <property type="evidence" value="ECO:0007669"/>
    <property type="project" value="UniProtKB-ARBA"/>
</dbReference>
<dbReference type="InterPro" id="IPR045247">
    <property type="entry name" value="Oye-like"/>
</dbReference>